<evidence type="ECO:0000313" key="2">
    <source>
        <dbReference type="EMBL" id="SHO63895.1"/>
    </source>
</evidence>
<dbReference type="AlphaFoldDB" id="A0A1M7ZG50"/>
<dbReference type="STRING" id="1073327.SAMN04488108_3061"/>
<dbReference type="RefSeq" id="WP_073572690.1">
    <property type="nucleotide sequence ID" value="NZ_FRXN01000004.1"/>
</dbReference>
<dbReference type="OrthoDB" id="976812at2"/>
<evidence type="ECO:0000256" key="1">
    <source>
        <dbReference type="SAM" id="Phobius"/>
    </source>
</evidence>
<feature type="transmembrane region" description="Helical" evidence="1">
    <location>
        <begin position="7"/>
        <end position="29"/>
    </location>
</feature>
<feature type="transmembrane region" description="Helical" evidence="1">
    <location>
        <begin position="240"/>
        <end position="257"/>
    </location>
</feature>
<feature type="transmembrane region" description="Helical" evidence="1">
    <location>
        <begin position="134"/>
        <end position="153"/>
    </location>
</feature>
<evidence type="ECO:0000313" key="3">
    <source>
        <dbReference type="Proteomes" id="UP000184609"/>
    </source>
</evidence>
<feature type="transmembrane region" description="Helical" evidence="1">
    <location>
        <begin position="165"/>
        <end position="186"/>
    </location>
</feature>
<feature type="transmembrane region" description="Helical" evidence="1">
    <location>
        <begin position="215"/>
        <end position="234"/>
    </location>
</feature>
<reference evidence="3" key="1">
    <citation type="submission" date="2016-12" db="EMBL/GenBank/DDBJ databases">
        <authorList>
            <person name="Varghese N."/>
            <person name="Submissions S."/>
        </authorList>
    </citation>
    <scope>NUCLEOTIDE SEQUENCE [LARGE SCALE GENOMIC DNA]</scope>
    <source>
        <strain evidence="3">DSM 25035</strain>
    </source>
</reference>
<keyword evidence="3" id="KW-1185">Reference proteome</keyword>
<sequence length="279" mass="31876">MQLLKKFFLWFNWLSLDVVLGSMAGMLFFSRLLHVSLDWKMDLLLGLTVWVIYTADHLLDSRKKAEIDLSPRHQFHARNFKTLGVIVLIAIGVGLFGAIQVLGFSDELYWSVGLSVLIAGSMGMIRLGGKAVNGLKELSTAIFYVLGISWIPLLRSDTLDKDWHFWLLFGLFSALAFLNLLMLSWLDRNQDKLAGFPSAALLIQPEKMIIKIRQLAILIILGCLAAFILMPSFYRVFACILLVMCLLHYLIFFNKNLQPEQIRRRMEAVFLLPWILVLV</sequence>
<organism evidence="2 3">
    <name type="scientific">Algoriphagus zhangzhouensis</name>
    <dbReference type="NCBI Taxonomy" id="1073327"/>
    <lineage>
        <taxon>Bacteria</taxon>
        <taxon>Pseudomonadati</taxon>
        <taxon>Bacteroidota</taxon>
        <taxon>Cytophagia</taxon>
        <taxon>Cytophagales</taxon>
        <taxon>Cyclobacteriaceae</taxon>
        <taxon>Algoriphagus</taxon>
    </lineage>
</organism>
<feature type="transmembrane region" description="Helical" evidence="1">
    <location>
        <begin position="108"/>
        <end position="127"/>
    </location>
</feature>
<name>A0A1M7ZG50_9BACT</name>
<evidence type="ECO:0008006" key="4">
    <source>
        <dbReference type="Google" id="ProtNLM"/>
    </source>
</evidence>
<feature type="transmembrane region" description="Helical" evidence="1">
    <location>
        <begin position="41"/>
        <end position="59"/>
    </location>
</feature>
<accession>A0A1M7ZG50</accession>
<keyword evidence="1" id="KW-0472">Membrane</keyword>
<feature type="transmembrane region" description="Helical" evidence="1">
    <location>
        <begin position="80"/>
        <end position="102"/>
    </location>
</feature>
<gene>
    <name evidence="2" type="ORF">SAMN04488108_3061</name>
</gene>
<dbReference type="Proteomes" id="UP000184609">
    <property type="component" value="Unassembled WGS sequence"/>
</dbReference>
<proteinExistence type="predicted"/>
<protein>
    <recommendedName>
        <fullName evidence="4">UbiA prenyltransferase family protein</fullName>
    </recommendedName>
</protein>
<keyword evidence="1" id="KW-1133">Transmembrane helix</keyword>
<dbReference type="EMBL" id="FRXN01000004">
    <property type="protein sequence ID" value="SHO63895.1"/>
    <property type="molecule type" value="Genomic_DNA"/>
</dbReference>
<keyword evidence="1" id="KW-0812">Transmembrane</keyword>